<dbReference type="SMART" id="SM00184">
    <property type="entry name" value="RING"/>
    <property type="match status" value="1"/>
</dbReference>
<keyword evidence="1" id="KW-0479">Metal-binding</keyword>
<name>A0ABY6GZG6_9GAMM</name>
<evidence type="ECO:0000256" key="3">
    <source>
        <dbReference type="ARBA" id="ARBA00022833"/>
    </source>
</evidence>
<dbReference type="InterPro" id="IPR050731">
    <property type="entry name" value="HRD1_E3_ubiq-ligases"/>
</dbReference>
<organism evidence="6 7">
    <name type="scientific">Endozoicomonas euniceicola</name>
    <dbReference type="NCBI Taxonomy" id="1234143"/>
    <lineage>
        <taxon>Bacteria</taxon>
        <taxon>Pseudomonadati</taxon>
        <taxon>Pseudomonadota</taxon>
        <taxon>Gammaproteobacteria</taxon>
        <taxon>Oceanospirillales</taxon>
        <taxon>Endozoicomonadaceae</taxon>
        <taxon>Endozoicomonas</taxon>
    </lineage>
</organism>
<dbReference type="Gene3D" id="3.30.40.10">
    <property type="entry name" value="Zinc/RING finger domain, C3HC4 (zinc finger)"/>
    <property type="match status" value="1"/>
</dbReference>
<evidence type="ECO:0000256" key="4">
    <source>
        <dbReference type="SAM" id="MobiDB-lite"/>
    </source>
</evidence>
<evidence type="ECO:0000256" key="2">
    <source>
        <dbReference type="ARBA" id="ARBA00022771"/>
    </source>
</evidence>
<dbReference type="SUPFAM" id="SSF57850">
    <property type="entry name" value="RING/U-box"/>
    <property type="match status" value="1"/>
</dbReference>
<evidence type="ECO:0000313" key="7">
    <source>
        <dbReference type="Proteomes" id="UP001163255"/>
    </source>
</evidence>
<evidence type="ECO:0000259" key="5">
    <source>
        <dbReference type="PROSITE" id="PS50089"/>
    </source>
</evidence>
<feature type="region of interest" description="Disordered" evidence="4">
    <location>
        <begin position="1"/>
        <end position="31"/>
    </location>
</feature>
<dbReference type="InterPro" id="IPR013083">
    <property type="entry name" value="Znf_RING/FYVE/PHD"/>
</dbReference>
<dbReference type="Pfam" id="PF13639">
    <property type="entry name" value="zf-RING_2"/>
    <property type="match status" value="1"/>
</dbReference>
<dbReference type="PANTHER" id="PTHR22763">
    <property type="entry name" value="RING ZINC FINGER PROTEIN"/>
    <property type="match status" value="1"/>
</dbReference>
<feature type="compositionally biased region" description="Polar residues" evidence="4">
    <location>
        <begin position="1"/>
        <end position="15"/>
    </location>
</feature>
<reference evidence="6" key="1">
    <citation type="submission" date="2022-10" db="EMBL/GenBank/DDBJ databases">
        <title>Completed Genome Sequence of two octocoral isolated bacterium, Endozoicomonas euniceicola EF212T and Endozoicomonas gorgoniicola PS125T.</title>
        <authorList>
            <person name="Chiou Y.-J."/>
            <person name="Chen Y.-H."/>
        </authorList>
    </citation>
    <scope>NUCLEOTIDE SEQUENCE</scope>
    <source>
        <strain evidence="6">EF212</strain>
    </source>
</reference>
<sequence length="358" mass="39406">MEATRPTQSQCSSGMGESVDAGGVGTRTNESANATGAFRNVKFNGHRVSVARYAMKVMESIGDNCPICIEPMVASGSNFSLPLTVLPCYHLYHEHCIRSALERRQKCSICQTPVSPSVLGGNTFTDKIKLADNLPLECSGNGCLVNDAQQVENFKCPYPASTFSLGQPGQFVQENSGHLIQWLKNFFASQGYPDCRAGYIENQPDKQNHIALSVTTSPNRQPQLLYYHCAEINSGQSVEECFDILMKDALTDKLFLDLKKSRPAYFLQDTKLFIKGWSLYENKVYFSGSSLIGLDFVIDLDRVIDPSGDKVNTELMKGELARLRADLNPNELASDAPAEGTLRFCNRGGGRTVLFSLP</sequence>
<keyword evidence="3" id="KW-0862">Zinc</keyword>
<dbReference type="PROSITE" id="PS50089">
    <property type="entry name" value="ZF_RING_2"/>
    <property type="match status" value="1"/>
</dbReference>
<keyword evidence="7" id="KW-1185">Reference proteome</keyword>
<accession>A0ABY6GZG6</accession>
<dbReference type="RefSeq" id="WP_262600959.1">
    <property type="nucleotide sequence ID" value="NZ_CP103300.1"/>
</dbReference>
<feature type="domain" description="RING-type" evidence="5">
    <location>
        <begin position="65"/>
        <end position="111"/>
    </location>
</feature>
<evidence type="ECO:0000313" key="6">
    <source>
        <dbReference type="EMBL" id="UYM18203.1"/>
    </source>
</evidence>
<gene>
    <name evidence="6" type="ORF">NX720_09950</name>
</gene>
<protein>
    <recommendedName>
        <fullName evidence="5">RING-type domain-containing protein</fullName>
    </recommendedName>
</protein>
<dbReference type="Proteomes" id="UP001163255">
    <property type="component" value="Chromosome"/>
</dbReference>
<evidence type="ECO:0000256" key="1">
    <source>
        <dbReference type="ARBA" id="ARBA00022723"/>
    </source>
</evidence>
<proteinExistence type="predicted"/>
<dbReference type="EMBL" id="CP103300">
    <property type="protein sequence ID" value="UYM18203.1"/>
    <property type="molecule type" value="Genomic_DNA"/>
</dbReference>
<keyword evidence="2" id="KW-0863">Zinc-finger</keyword>
<dbReference type="InterPro" id="IPR001841">
    <property type="entry name" value="Znf_RING"/>
</dbReference>